<reference evidence="1 3" key="1">
    <citation type="journal article" date="2020" name="Stud. Mycol.">
        <title>101 Dothideomycetes genomes: a test case for predicting lifestyles and emergence of pathogens.</title>
        <authorList>
            <person name="Haridas S."/>
            <person name="Albert R."/>
            <person name="Binder M."/>
            <person name="Bloem J."/>
            <person name="Labutti K."/>
            <person name="Salamov A."/>
            <person name="Andreopoulos B."/>
            <person name="Baker S."/>
            <person name="Barry K."/>
            <person name="Bills G."/>
            <person name="Bluhm B."/>
            <person name="Cannon C."/>
            <person name="Castanera R."/>
            <person name="Culley D."/>
            <person name="Daum C."/>
            <person name="Ezra D."/>
            <person name="Gonzalez J."/>
            <person name="Henrissat B."/>
            <person name="Kuo A."/>
            <person name="Liang C."/>
            <person name="Lipzen A."/>
            <person name="Lutzoni F."/>
            <person name="Magnuson J."/>
            <person name="Mondo S."/>
            <person name="Nolan M."/>
            <person name="Ohm R."/>
            <person name="Pangilinan J."/>
            <person name="Park H.-J."/>
            <person name="Ramirez L."/>
            <person name="Alfaro M."/>
            <person name="Sun H."/>
            <person name="Tritt A."/>
            <person name="Yoshinaga Y."/>
            <person name="Zwiers L.-H."/>
            <person name="Turgeon B."/>
            <person name="Goodwin S."/>
            <person name="Spatafora J."/>
            <person name="Crous P."/>
            <person name="Grigoriev I."/>
        </authorList>
    </citation>
    <scope>NUCLEOTIDE SEQUENCE</scope>
    <source>
        <strain evidence="1 3">CBS 304.34</strain>
    </source>
</reference>
<reference evidence="3" key="3">
    <citation type="submission" date="2025-04" db="UniProtKB">
        <authorList>
            <consortium name="RefSeq"/>
        </authorList>
    </citation>
    <scope>IDENTIFICATION</scope>
    <source>
        <strain evidence="3">CBS 304.34</strain>
    </source>
</reference>
<keyword evidence="2" id="KW-1185">Reference proteome</keyword>
<evidence type="ECO:0000313" key="3">
    <source>
        <dbReference type="RefSeq" id="XP_033569417.1"/>
    </source>
</evidence>
<gene>
    <name evidence="1 3" type="ORF">BDZ99DRAFT_527482</name>
</gene>
<dbReference type="AlphaFoldDB" id="A0A6A6Y1R2"/>
<proteinExistence type="predicted"/>
<dbReference type="EMBL" id="MU003723">
    <property type="protein sequence ID" value="KAF2802453.1"/>
    <property type="molecule type" value="Genomic_DNA"/>
</dbReference>
<reference evidence="3" key="2">
    <citation type="submission" date="2020-04" db="EMBL/GenBank/DDBJ databases">
        <authorList>
            <consortium name="NCBI Genome Project"/>
        </authorList>
    </citation>
    <scope>NUCLEOTIDE SEQUENCE</scope>
    <source>
        <strain evidence="3">CBS 304.34</strain>
    </source>
</reference>
<evidence type="ECO:0008006" key="4">
    <source>
        <dbReference type="Google" id="ProtNLM"/>
    </source>
</evidence>
<accession>A0A6A6Y1R2</accession>
<dbReference type="Proteomes" id="UP000504636">
    <property type="component" value="Unplaced"/>
</dbReference>
<dbReference type="GeneID" id="54467159"/>
<evidence type="ECO:0000313" key="2">
    <source>
        <dbReference type="Proteomes" id="UP000504636"/>
    </source>
</evidence>
<organism evidence="1">
    <name type="scientific">Mytilinidion resinicola</name>
    <dbReference type="NCBI Taxonomy" id="574789"/>
    <lineage>
        <taxon>Eukaryota</taxon>
        <taxon>Fungi</taxon>
        <taxon>Dikarya</taxon>
        <taxon>Ascomycota</taxon>
        <taxon>Pezizomycotina</taxon>
        <taxon>Dothideomycetes</taxon>
        <taxon>Pleosporomycetidae</taxon>
        <taxon>Mytilinidiales</taxon>
        <taxon>Mytilinidiaceae</taxon>
        <taxon>Mytilinidion</taxon>
    </lineage>
</organism>
<evidence type="ECO:0000313" key="1">
    <source>
        <dbReference type="EMBL" id="KAF2802453.1"/>
    </source>
</evidence>
<protein>
    <recommendedName>
        <fullName evidence="4">F-box domain-containing protein</fullName>
    </recommendedName>
</protein>
<name>A0A6A6Y1R2_9PEZI</name>
<sequence length="122" mass="13567">MSTHRALLHIPELTDSILKHLPLPTAISARGIRLARSNLRLYREIRALFAEPSPIAQVLTLGHSLLDRVLNPLPLRTALRLLRVCESWHAVIMARLALAWDAAVDDAWEAFGEGALEVPLVL</sequence>
<dbReference type="RefSeq" id="XP_033569417.1">
    <property type="nucleotide sequence ID" value="XM_033726266.1"/>
</dbReference>